<proteinExistence type="predicted"/>
<dbReference type="AlphaFoldDB" id="A0AAD9TRE9"/>
<sequence>MGMLSNHLNNAVTNMYVRFAKKLDDVKVFDEITDLDVVSWTERIGAESNGLEALELFKVLIFNGFEINEYTMTNVLSAISGERLLKPGKQIQEFCYRARFFLMVSIGNAP</sequence>
<dbReference type="GO" id="GO:0003723">
    <property type="term" value="F:RNA binding"/>
    <property type="evidence" value="ECO:0007669"/>
    <property type="project" value="InterPro"/>
</dbReference>
<accession>A0AAD9TRE9</accession>
<dbReference type="EMBL" id="JANJYI010000007">
    <property type="protein sequence ID" value="KAK2640869.1"/>
    <property type="molecule type" value="Genomic_DNA"/>
</dbReference>
<protein>
    <submittedName>
        <fullName evidence="1">Uncharacterized protein</fullName>
    </submittedName>
</protein>
<dbReference type="GO" id="GO:0009451">
    <property type="term" value="P:RNA modification"/>
    <property type="evidence" value="ECO:0007669"/>
    <property type="project" value="InterPro"/>
</dbReference>
<gene>
    <name evidence="1" type="ORF">Ddye_022632</name>
</gene>
<evidence type="ECO:0000313" key="2">
    <source>
        <dbReference type="Proteomes" id="UP001280121"/>
    </source>
</evidence>
<dbReference type="InterPro" id="IPR046960">
    <property type="entry name" value="PPR_At4g14850-like_plant"/>
</dbReference>
<dbReference type="PANTHER" id="PTHR24015:SF548">
    <property type="entry name" value="OS08G0340900 PROTEIN"/>
    <property type="match status" value="1"/>
</dbReference>
<reference evidence="1" key="1">
    <citation type="journal article" date="2023" name="Plant J.">
        <title>Genome sequences and population genomics provide insights into the demographic history, inbreeding, and mutation load of two 'living fossil' tree species of Dipteronia.</title>
        <authorList>
            <person name="Feng Y."/>
            <person name="Comes H.P."/>
            <person name="Chen J."/>
            <person name="Zhu S."/>
            <person name="Lu R."/>
            <person name="Zhang X."/>
            <person name="Li P."/>
            <person name="Qiu J."/>
            <person name="Olsen K.M."/>
            <person name="Qiu Y."/>
        </authorList>
    </citation>
    <scope>NUCLEOTIDE SEQUENCE</scope>
    <source>
        <strain evidence="1">KIB01</strain>
    </source>
</reference>
<name>A0AAD9TRE9_9ROSI</name>
<dbReference type="PANTHER" id="PTHR24015">
    <property type="entry name" value="OS07G0578800 PROTEIN-RELATED"/>
    <property type="match status" value="1"/>
</dbReference>
<comment type="caution">
    <text evidence="1">The sequence shown here is derived from an EMBL/GenBank/DDBJ whole genome shotgun (WGS) entry which is preliminary data.</text>
</comment>
<keyword evidence="2" id="KW-1185">Reference proteome</keyword>
<organism evidence="1 2">
    <name type="scientific">Dipteronia dyeriana</name>
    <dbReference type="NCBI Taxonomy" id="168575"/>
    <lineage>
        <taxon>Eukaryota</taxon>
        <taxon>Viridiplantae</taxon>
        <taxon>Streptophyta</taxon>
        <taxon>Embryophyta</taxon>
        <taxon>Tracheophyta</taxon>
        <taxon>Spermatophyta</taxon>
        <taxon>Magnoliopsida</taxon>
        <taxon>eudicotyledons</taxon>
        <taxon>Gunneridae</taxon>
        <taxon>Pentapetalae</taxon>
        <taxon>rosids</taxon>
        <taxon>malvids</taxon>
        <taxon>Sapindales</taxon>
        <taxon>Sapindaceae</taxon>
        <taxon>Hippocastanoideae</taxon>
        <taxon>Acereae</taxon>
        <taxon>Dipteronia</taxon>
    </lineage>
</organism>
<evidence type="ECO:0000313" key="1">
    <source>
        <dbReference type="EMBL" id="KAK2640869.1"/>
    </source>
</evidence>
<dbReference type="Proteomes" id="UP001280121">
    <property type="component" value="Unassembled WGS sequence"/>
</dbReference>